<dbReference type="SUPFAM" id="SSF52821">
    <property type="entry name" value="Rhodanese/Cell cycle control phosphatase"/>
    <property type="match status" value="1"/>
</dbReference>
<feature type="domain" description="Rhodanese" evidence="2">
    <location>
        <begin position="50"/>
        <end position="140"/>
    </location>
</feature>
<dbReference type="OrthoDB" id="9808735at2"/>
<organism evidence="3 4">
    <name type="scientific">Candidatus Contendobacter odensis Run_B_J11</name>
    <dbReference type="NCBI Taxonomy" id="1400861"/>
    <lineage>
        <taxon>Bacteria</taxon>
        <taxon>Pseudomonadati</taxon>
        <taxon>Pseudomonadota</taxon>
        <taxon>Gammaproteobacteria</taxon>
        <taxon>Candidatus Competibacteraceae</taxon>
        <taxon>Candidatus Contendibacter</taxon>
    </lineage>
</organism>
<dbReference type="InterPro" id="IPR036873">
    <property type="entry name" value="Rhodanese-like_dom_sf"/>
</dbReference>
<dbReference type="RefSeq" id="WP_034436229.1">
    <property type="nucleotide sequence ID" value="NZ_CBTK010000298.1"/>
</dbReference>
<protein>
    <submittedName>
        <fullName evidence="3">Rhodanese-like protein</fullName>
    </submittedName>
</protein>
<reference evidence="3 4" key="1">
    <citation type="journal article" date="2014" name="ISME J.">
        <title>Candidatus Competibacter-lineage genomes retrieved from metagenomes reveal functional metabolic diversity.</title>
        <authorList>
            <person name="McIlroy S.J."/>
            <person name="Albertsen M."/>
            <person name="Andresen E.K."/>
            <person name="Saunders A.M."/>
            <person name="Kristiansen R."/>
            <person name="Stokholm-Bjerregaard M."/>
            <person name="Nielsen K.L."/>
            <person name="Nielsen P.H."/>
        </authorList>
    </citation>
    <scope>NUCLEOTIDE SEQUENCE [LARGE SCALE GENOMIC DNA]</scope>
    <source>
        <strain evidence="3 4">Run_B_J11</strain>
    </source>
</reference>
<dbReference type="PANTHER" id="PTHR43031">
    <property type="entry name" value="FAD-DEPENDENT OXIDOREDUCTASE"/>
    <property type="match status" value="1"/>
</dbReference>
<keyword evidence="4" id="KW-1185">Reference proteome</keyword>
<evidence type="ECO:0000256" key="1">
    <source>
        <dbReference type="SAM" id="Phobius"/>
    </source>
</evidence>
<keyword evidence="1" id="KW-0472">Membrane</keyword>
<accession>A0A7U7J5X2</accession>
<dbReference type="Proteomes" id="UP000019184">
    <property type="component" value="Unassembled WGS sequence"/>
</dbReference>
<name>A0A7U7J5X2_9GAMM</name>
<evidence type="ECO:0000259" key="2">
    <source>
        <dbReference type="PROSITE" id="PS50206"/>
    </source>
</evidence>
<dbReference type="EMBL" id="CBTK010000298">
    <property type="protein sequence ID" value="CDH47347.1"/>
    <property type="molecule type" value="Genomic_DNA"/>
</dbReference>
<dbReference type="CDD" id="cd00158">
    <property type="entry name" value="RHOD"/>
    <property type="match status" value="1"/>
</dbReference>
<feature type="transmembrane region" description="Helical" evidence="1">
    <location>
        <begin position="12"/>
        <end position="31"/>
    </location>
</feature>
<dbReference type="SMART" id="SM00450">
    <property type="entry name" value="RHOD"/>
    <property type="match status" value="1"/>
</dbReference>
<dbReference type="PROSITE" id="PS50206">
    <property type="entry name" value="RHODANESE_3"/>
    <property type="match status" value="1"/>
</dbReference>
<keyword evidence="1" id="KW-1133">Transmembrane helix</keyword>
<keyword evidence="1" id="KW-0812">Transmembrane</keyword>
<evidence type="ECO:0000313" key="4">
    <source>
        <dbReference type="Proteomes" id="UP000019184"/>
    </source>
</evidence>
<dbReference type="InterPro" id="IPR001763">
    <property type="entry name" value="Rhodanese-like_dom"/>
</dbReference>
<dbReference type="AlphaFoldDB" id="A0A7U7J5X2"/>
<dbReference type="Gene3D" id="3.40.250.10">
    <property type="entry name" value="Rhodanese-like domain"/>
    <property type="match status" value="1"/>
</dbReference>
<comment type="caution">
    <text evidence="3">The sequence shown here is derived from an EMBL/GenBank/DDBJ whole genome shotgun (WGS) entry which is preliminary data.</text>
</comment>
<proteinExistence type="predicted"/>
<sequence length="143" mass="15622">MRDFIEFALHNWLLFVAMFAIAGMLVGSEVLRKVRGVSALDAAGVLRLLNDQDAVIVDVGNVGEYKDGHIAQARHIPLNALQERLGELAKIKDKPIVLYCRTGATSQSACTLLKKNGFTNVHSLNGGLPTWLDAKLPISRKKS</sequence>
<gene>
    <name evidence="3" type="ORF">BN874_80037</name>
</gene>
<dbReference type="PANTHER" id="PTHR43031:SF18">
    <property type="entry name" value="RHODANESE-RELATED SULFURTRANSFERASES"/>
    <property type="match status" value="1"/>
</dbReference>
<dbReference type="Pfam" id="PF00581">
    <property type="entry name" value="Rhodanese"/>
    <property type="match status" value="1"/>
</dbReference>
<evidence type="ECO:0000313" key="3">
    <source>
        <dbReference type="EMBL" id="CDH47347.1"/>
    </source>
</evidence>
<dbReference type="InterPro" id="IPR050229">
    <property type="entry name" value="GlpE_sulfurtransferase"/>
</dbReference>